<dbReference type="EMBL" id="VSRR010041115">
    <property type="protein sequence ID" value="MPC75435.1"/>
    <property type="molecule type" value="Genomic_DNA"/>
</dbReference>
<dbReference type="AlphaFoldDB" id="A0A5B7HZY5"/>
<comment type="caution">
    <text evidence="2">The sequence shown here is derived from an EMBL/GenBank/DDBJ whole genome shotgun (WGS) entry which is preliminary data.</text>
</comment>
<accession>A0A5B7HZY5</accession>
<proteinExistence type="predicted"/>
<feature type="region of interest" description="Disordered" evidence="1">
    <location>
        <begin position="1"/>
        <end position="20"/>
    </location>
</feature>
<keyword evidence="3" id="KW-1185">Reference proteome</keyword>
<sequence length="42" mass="4656">MERHPEPRTVNCCPTSQSSQELRQGNLAVSSYPYSVFSGALQ</sequence>
<reference evidence="2 3" key="1">
    <citation type="submission" date="2019-05" db="EMBL/GenBank/DDBJ databases">
        <title>Another draft genome of Portunus trituberculatus and its Hox gene families provides insights of decapod evolution.</title>
        <authorList>
            <person name="Jeong J.-H."/>
            <person name="Song I."/>
            <person name="Kim S."/>
            <person name="Choi T."/>
            <person name="Kim D."/>
            <person name="Ryu S."/>
            <person name="Kim W."/>
        </authorList>
    </citation>
    <scope>NUCLEOTIDE SEQUENCE [LARGE SCALE GENOMIC DNA]</scope>
    <source>
        <tissue evidence="2">Muscle</tissue>
    </source>
</reference>
<evidence type="ECO:0000313" key="3">
    <source>
        <dbReference type="Proteomes" id="UP000324222"/>
    </source>
</evidence>
<gene>
    <name evidence="2" type="ORF">E2C01_069822</name>
</gene>
<evidence type="ECO:0000313" key="2">
    <source>
        <dbReference type="EMBL" id="MPC75435.1"/>
    </source>
</evidence>
<protein>
    <submittedName>
        <fullName evidence="2">Uncharacterized protein</fullName>
    </submittedName>
</protein>
<dbReference type="Proteomes" id="UP000324222">
    <property type="component" value="Unassembled WGS sequence"/>
</dbReference>
<organism evidence="2 3">
    <name type="scientific">Portunus trituberculatus</name>
    <name type="common">Swimming crab</name>
    <name type="synonym">Neptunus trituberculatus</name>
    <dbReference type="NCBI Taxonomy" id="210409"/>
    <lineage>
        <taxon>Eukaryota</taxon>
        <taxon>Metazoa</taxon>
        <taxon>Ecdysozoa</taxon>
        <taxon>Arthropoda</taxon>
        <taxon>Crustacea</taxon>
        <taxon>Multicrustacea</taxon>
        <taxon>Malacostraca</taxon>
        <taxon>Eumalacostraca</taxon>
        <taxon>Eucarida</taxon>
        <taxon>Decapoda</taxon>
        <taxon>Pleocyemata</taxon>
        <taxon>Brachyura</taxon>
        <taxon>Eubrachyura</taxon>
        <taxon>Portunoidea</taxon>
        <taxon>Portunidae</taxon>
        <taxon>Portuninae</taxon>
        <taxon>Portunus</taxon>
    </lineage>
</organism>
<name>A0A5B7HZY5_PORTR</name>
<evidence type="ECO:0000256" key="1">
    <source>
        <dbReference type="SAM" id="MobiDB-lite"/>
    </source>
</evidence>